<gene>
    <name evidence="2" type="ORF">BaRGS_00030942</name>
</gene>
<proteinExistence type="predicted"/>
<comment type="caution">
    <text evidence="2">The sequence shown here is derived from an EMBL/GenBank/DDBJ whole genome shotgun (WGS) entry which is preliminary data.</text>
</comment>
<keyword evidence="3" id="KW-1185">Reference proteome</keyword>
<evidence type="ECO:0000313" key="2">
    <source>
        <dbReference type="EMBL" id="KAK7477759.1"/>
    </source>
</evidence>
<dbReference type="AlphaFoldDB" id="A0ABD0JT11"/>
<protein>
    <submittedName>
        <fullName evidence="2">Uncharacterized protein</fullName>
    </submittedName>
</protein>
<sequence>MPEEETTHGLDPQTRTGSVPAAFRRLEDPPVSIDSTWKSARPRRHVRPYLQAAVGLWLCSCCTMELCSCCTMQCSLSAPLTFSEEFGARLLARLCRYQCNGVHHEACGEGLARVMTHSLTISPTQAADRQCPRIDGVKCQWKDIQRIPVSAMIICLERLVTVCVPYCHRRT</sequence>
<reference evidence="2 3" key="1">
    <citation type="journal article" date="2023" name="Sci. Data">
        <title>Genome assembly of the Korean intertidal mud-creeper Batillaria attramentaria.</title>
        <authorList>
            <person name="Patra A.K."/>
            <person name="Ho P.T."/>
            <person name="Jun S."/>
            <person name="Lee S.J."/>
            <person name="Kim Y."/>
            <person name="Won Y.J."/>
        </authorList>
    </citation>
    <scope>NUCLEOTIDE SEQUENCE [LARGE SCALE GENOMIC DNA]</scope>
    <source>
        <strain evidence="2">Wonlab-2016</strain>
    </source>
</reference>
<organism evidence="2 3">
    <name type="scientific">Batillaria attramentaria</name>
    <dbReference type="NCBI Taxonomy" id="370345"/>
    <lineage>
        <taxon>Eukaryota</taxon>
        <taxon>Metazoa</taxon>
        <taxon>Spiralia</taxon>
        <taxon>Lophotrochozoa</taxon>
        <taxon>Mollusca</taxon>
        <taxon>Gastropoda</taxon>
        <taxon>Caenogastropoda</taxon>
        <taxon>Sorbeoconcha</taxon>
        <taxon>Cerithioidea</taxon>
        <taxon>Batillariidae</taxon>
        <taxon>Batillaria</taxon>
    </lineage>
</organism>
<dbReference type="Proteomes" id="UP001519460">
    <property type="component" value="Unassembled WGS sequence"/>
</dbReference>
<feature type="region of interest" description="Disordered" evidence="1">
    <location>
        <begin position="1"/>
        <end position="22"/>
    </location>
</feature>
<name>A0ABD0JT11_9CAEN</name>
<dbReference type="EMBL" id="JACVVK020000341">
    <property type="protein sequence ID" value="KAK7477759.1"/>
    <property type="molecule type" value="Genomic_DNA"/>
</dbReference>
<evidence type="ECO:0000256" key="1">
    <source>
        <dbReference type="SAM" id="MobiDB-lite"/>
    </source>
</evidence>
<accession>A0ABD0JT11</accession>
<evidence type="ECO:0000313" key="3">
    <source>
        <dbReference type="Proteomes" id="UP001519460"/>
    </source>
</evidence>